<dbReference type="AlphaFoldDB" id="A0A2S7KZA7"/>
<comment type="caution">
    <text evidence="1">The sequence shown here is derived from an EMBL/GenBank/DDBJ whole genome shotgun (WGS) entry which is preliminary data.</text>
</comment>
<gene>
    <name evidence="1" type="ORF">BST83_13205</name>
</gene>
<organism evidence="1 2">
    <name type="scientific">Polaribacter filamentus</name>
    <dbReference type="NCBI Taxonomy" id="53483"/>
    <lineage>
        <taxon>Bacteria</taxon>
        <taxon>Pseudomonadati</taxon>
        <taxon>Bacteroidota</taxon>
        <taxon>Flavobacteriia</taxon>
        <taxon>Flavobacteriales</taxon>
        <taxon>Flavobacteriaceae</taxon>
    </lineage>
</organism>
<evidence type="ECO:0000313" key="1">
    <source>
        <dbReference type="EMBL" id="PQB08002.1"/>
    </source>
</evidence>
<dbReference type="EMBL" id="MQUA01000013">
    <property type="protein sequence ID" value="PQB08002.1"/>
    <property type="molecule type" value="Genomic_DNA"/>
</dbReference>
<name>A0A2S7KZA7_9FLAO</name>
<accession>A0A2S7KZA7</accession>
<protein>
    <submittedName>
        <fullName evidence="1">Uncharacterized protein</fullName>
    </submittedName>
</protein>
<keyword evidence="2" id="KW-1185">Reference proteome</keyword>
<dbReference type="RefSeq" id="WP_104810204.1">
    <property type="nucleotide sequence ID" value="NZ_MQUA01000013.1"/>
</dbReference>
<reference evidence="1 2" key="1">
    <citation type="submission" date="2016-11" db="EMBL/GenBank/DDBJ databases">
        <title>Trade-off between light-utilization and light-protection in marine flavobacteria.</title>
        <authorList>
            <person name="Kumagai Y."/>
        </authorList>
    </citation>
    <scope>NUCLEOTIDE SEQUENCE [LARGE SCALE GENOMIC DNA]</scope>
    <source>
        <strain evidence="1 2">ATCC 700397</strain>
    </source>
</reference>
<proteinExistence type="predicted"/>
<sequence>MNTQGESYLQTQLQRFKDAVLALNADDKNYANHEEKRTDLLKYYNERITSYENQLAKITTQRANDCTVTAAIEIGK</sequence>
<dbReference type="Proteomes" id="UP000239522">
    <property type="component" value="Unassembled WGS sequence"/>
</dbReference>
<evidence type="ECO:0000313" key="2">
    <source>
        <dbReference type="Proteomes" id="UP000239522"/>
    </source>
</evidence>